<sequence>MESRIKLLAAQVDKRLTAHLQTVQTLVDSLATDHRKPSQGDLRLVTQWSSGPVSSGHAGYLQFFTGTTWGFICDDGFRPEAARVACRQLGYTHTTGSSGVITSSNHSSVDLEDWMRGYEIVLDDVTCDGGDGGLRLDSCSHALIGHHDCHVTEAVFISCSPANQTG</sequence>
<keyword evidence="4" id="KW-1185">Reference proteome</keyword>
<evidence type="ECO:0000313" key="5">
    <source>
        <dbReference type="RefSeq" id="XP_012938480.1"/>
    </source>
</evidence>
<reference evidence="5" key="1">
    <citation type="submission" date="2025-08" db="UniProtKB">
        <authorList>
            <consortium name="RefSeq"/>
        </authorList>
    </citation>
    <scope>IDENTIFICATION</scope>
</reference>
<evidence type="ECO:0000313" key="4">
    <source>
        <dbReference type="Proteomes" id="UP000694888"/>
    </source>
</evidence>
<dbReference type="PANTHER" id="PTHR48071:SF18">
    <property type="entry name" value="DELETED IN MALIGNANT BRAIN TUMORS 1 PROTEIN-RELATED"/>
    <property type="match status" value="1"/>
</dbReference>
<name>A0ABM1A0R8_APLCA</name>
<evidence type="ECO:0000259" key="3">
    <source>
        <dbReference type="PROSITE" id="PS50287"/>
    </source>
</evidence>
<gene>
    <name evidence="5" type="primary">LOC101845694</name>
</gene>
<comment type="caution">
    <text evidence="2">Lacks conserved residue(s) required for the propagation of feature annotation.</text>
</comment>
<dbReference type="GeneID" id="101845694"/>
<protein>
    <submittedName>
        <fullName evidence="5">Scavenger receptor cysteine-rich domain superfamily protein</fullName>
    </submittedName>
</protein>
<accession>A0ABM1A0R8</accession>
<dbReference type="Gene3D" id="3.10.250.10">
    <property type="entry name" value="SRCR-like domain"/>
    <property type="match status" value="1"/>
</dbReference>
<dbReference type="InterPro" id="IPR036772">
    <property type="entry name" value="SRCR-like_dom_sf"/>
</dbReference>
<dbReference type="Proteomes" id="UP000694888">
    <property type="component" value="Unplaced"/>
</dbReference>
<dbReference type="InterPro" id="IPR001190">
    <property type="entry name" value="SRCR"/>
</dbReference>
<keyword evidence="1" id="KW-1015">Disulfide bond</keyword>
<keyword evidence="5" id="KW-0675">Receptor</keyword>
<evidence type="ECO:0000256" key="1">
    <source>
        <dbReference type="ARBA" id="ARBA00023157"/>
    </source>
</evidence>
<feature type="domain" description="SRCR" evidence="3">
    <location>
        <begin position="42"/>
        <end position="160"/>
    </location>
</feature>
<dbReference type="SMART" id="SM00202">
    <property type="entry name" value="SR"/>
    <property type="match status" value="1"/>
</dbReference>
<dbReference type="Pfam" id="PF00530">
    <property type="entry name" value="SRCR"/>
    <property type="match status" value="1"/>
</dbReference>
<dbReference type="RefSeq" id="XP_012938480.1">
    <property type="nucleotide sequence ID" value="XM_013083026.1"/>
</dbReference>
<dbReference type="PANTHER" id="PTHR48071">
    <property type="entry name" value="SRCR DOMAIN-CONTAINING PROTEIN"/>
    <property type="match status" value="1"/>
</dbReference>
<evidence type="ECO:0000256" key="2">
    <source>
        <dbReference type="PROSITE-ProRule" id="PRU00196"/>
    </source>
</evidence>
<organism evidence="4 5">
    <name type="scientific">Aplysia californica</name>
    <name type="common">California sea hare</name>
    <dbReference type="NCBI Taxonomy" id="6500"/>
    <lineage>
        <taxon>Eukaryota</taxon>
        <taxon>Metazoa</taxon>
        <taxon>Spiralia</taxon>
        <taxon>Lophotrochozoa</taxon>
        <taxon>Mollusca</taxon>
        <taxon>Gastropoda</taxon>
        <taxon>Heterobranchia</taxon>
        <taxon>Euthyneura</taxon>
        <taxon>Tectipleura</taxon>
        <taxon>Aplysiida</taxon>
        <taxon>Aplysioidea</taxon>
        <taxon>Aplysiidae</taxon>
        <taxon>Aplysia</taxon>
    </lineage>
</organism>
<dbReference type="PROSITE" id="PS50287">
    <property type="entry name" value="SRCR_2"/>
    <property type="match status" value="1"/>
</dbReference>
<dbReference type="SUPFAM" id="SSF56487">
    <property type="entry name" value="SRCR-like"/>
    <property type="match status" value="1"/>
</dbReference>
<dbReference type="PROSITE" id="PS00420">
    <property type="entry name" value="SRCR_1"/>
    <property type="match status" value="1"/>
</dbReference>
<proteinExistence type="predicted"/>